<evidence type="ECO:0000313" key="1">
    <source>
        <dbReference type="EMBL" id="SDH15218.1"/>
    </source>
</evidence>
<reference evidence="1 2" key="1">
    <citation type="submission" date="2016-10" db="EMBL/GenBank/DDBJ databases">
        <authorList>
            <person name="de Groot N.N."/>
        </authorList>
    </citation>
    <scope>NUCLEOTIDE SEQUENCE [LARGE SCALE GENOMIC DNA]</scope>
    <source>
        <strain evidence="1 2">LMG 2247</strain>
    </source>
</reference>
<dbReference type="Proteomes" id="UP000199706">
    <property type="component" value="Unassembled WGS sequence"/>
</dbReference>
<organism evidence="1 2">
    <name type="scientific">Paraburkholderia phenazinium</name>
    <dbReference type="NCBI Taxonomy" id="60549"/>
    <lineage>
        <taxon>Bacteria</taxon>
        <taxon>Pseudomonadati</taxon>
        <taxon>Pseudomonadota</taxon>
        <taxon>Betaproteobacteria</taxon>
        <taxon>Burkholderiales</taxon>
        <taxon>Burkholderiaceae</taxon>
        <taxon>Paraburkholderia</taxon>
    </lineage>
</organism>
<evidence type="ECO:0000313" key="2">
    <source>
        <dbReference type="Proteomes" id="UP000199706"/>
    </source>
</evidence>
<gene>
    <name evidence="1" type="ORF">SAMN05216466_107284</name>
</gene>
<name>A0A1G8A2S4_9BURK</name>
<dbReference type="EMBL" id="FNCJ01000007">
    <property type="protein sequence ID" value="SDH15218.1"/>
    <property type="molecule type" value="Genomic_DNA"/>
</dbReference>
<dbReference type="AlphaFoldDB" id="A0A1G8A2S4"/>
<proteinExistence type="predicted"/>
<sequence length="181" mass="20301">MGQRKRFPEASRSNISDIDLTIFNIRMRALGTARSIHSLAVKKARKRYRKRLRKTLIILLRGNIRTTKPAHFAVISQSFKLACRRNCCAVTGAISGSGAWGVLCCVLCRADCCTNCRTFVMRKGRGQPLDPRRREHLDAMLRQQCCCHPGAHAPRLDLGRQARCTCGNRPTVDGKIHPCSL</sequence>
<protein>
    <submittedName>
        <fullName evidence="1">Uncharacterized protein</fullName>
    </submittedName>
</protein>
<accession>A0A1G8A2S4</accession>